<gene>
    <name evidence="5" type="ORF">fugu_011224</name>
</gene>
<dbReference type="Proteomes" id="UP000516260">
    <property type="component" value="Chromosome 11"/>
</dbReference>
<dbReference type="PANTHER" id="PTHR14002:SF14">
    <property type="entry name" value="SI:DKEY-103G5.3"/>
    <property type="match status" value="1"/>
</dbReference>
<accession>A0A4Z2CC71</accession>
<keyword evidence="6" id="KW-1185">Reference proteome</keyword>
<dbReference type="PROSITE" id="PS51034">
    <property type="entry name" value="ZP_2"/>
    <property type="match status" value="1"/>
</dbReference>
<organism evidence="5 6">
    <name type="scientific">Takifugu bimaculatus</name>
    <dbReference type="NCBI Taxonomy" id="433685"/>
    <lineage>
        <taxon>Eukaryota</taxon>
        <taxon>Metazoa</taxon>
        <taxon>Chordata</taxon>
        <taxon>Craniata</taxon>
        <taxon>Vertebrata</taxon>
        <taxon>Euteleostomi</taxon>
        <taxon>Actinopterygii</taxon>
        <taxon>Neopterygii</taxon>
        <taxon>Teleostei</taxon>
        <taxon>Neoteleostei</taxon>
        <taxon>Acanthomorphata</taxon>
        <taxon>Eupercaria</taxon>
        <taxon>Tetraodontiformes</taxon>
        <taxon>Tetradontoidea</taxon>
        <taxon>Tetraodontidae</taxon>
        <taxon>Takifugu</taxon>
    </lineage>
</organism>
<sequence length="267" mass="29564">MDLYLCLPLLVILLQPAQCVYNCSSEYDRIPDNSDLTVDCGTTVITLEVNLCSAKWAGFNASNLALNSNHNISDCLGSVDISVDPPVIRYQLPVNHSQDNSCRQSLQIVDEAPDPAGPFSSFLTIQSVIITGYIDTPRSDQGIISYSTDLHYHFSCRYPLEYLINNTQIVASSVSVATSDSNGTFIDTLKMAVFNDTNYSYQLVVPSSGLELRSRVYVEVKAVNLTGNFYILLDHCFATPTAYNMSQTEQHNFFTGYGSMQRVMSPL</sequence>
<comment type="caution">
    <text evidence="5">The sequence shown here is derived from an EMBL/GenBank/DDBJ whole genome shotgun (WGS) entry which is preliminary data.</text>
</comment>
<dbReference type="EMBL" id="SWLE01000003">
    <property type="protein sequence ID" value="TNN01842.1"/>
    <property type="molecule type" value="Genomic_DNA"/>
</dbReference>
<name>A0A4Z2CC71_9TELE</name>
<dbReference type="InterPro" id="IPR001507">
    <property type="entry name" value="ZP_dom"/>
</dbReference>
<proteinExistence type="predicted"/>
<evidence type="ECO:0000256" key="3">
    <source>
        <dbReference type="SAM" id="SignalP"/>
    </source>
</evidence>
<dbReference type="Gene3D" id="2.60.40.4100">
    <property type="entry name" value="Zona pellucida, ZP-C domain"/>
    <property type="match status" value="1"/>
</dbReference>
<protein>
    <recommendedName>
        <fullName evidence="4">ZP domain-containing protein</fullName>
    </recommendedName>
</protein>
<dbReference type="InterPro" id="IPR055356">
    <property type="entry name" value="ZP-N"/>
</dbReference>
<dbReference type="AlphaFoldDB" id="A0A4Z2CC71"/>
<dbReference type="InterPro" id="IPR055355">
    <property type="entry name" value="ZP-C"/>
</dbReference>
<dbReference type="Pfam" id="PF23344">
    <property type="entry name" value="ZP-N"/>
    <property type="match status" value="1"/>
</dbReference>
<feature type="signal peptide" evidence="3">
    <location>
        <begin position="1"/>
        <end position="19"/>
    </location>
</feature>
<keyword evidence="2" id="KW-1015">Disulfide bond</keyword>
<dbReference type="Pfam" id="PF00100">
    <property type="entry name" value="Zona_pellucida"/>
    <property type="match status" value="1"/>
</dbReference>
<feature type="chain" id="PRO_5021344400" description="ZP domain-containing protein" evidence="3">
    <location>
        <begin position="20"/>
        <end position="267"/>
    </location>
</feature>
<evidence type="ECO:0000256" key="1">
    <source>
        <dbReference type="ARBA" id="ARBA00022729"/>
    </source>
</evidence>
<evidence type="ECO:0000259" key="4">
    <source>
        <dbReference type="PROSITE" id="PS51034"/>
    </source>
</evidence>
<evidence type="ECO:0000313" key="6">
    <source>
        <dbReference type="Proteomes" id="UP000516260"/>
    </source>
</evidence>
<feature type="domain" description="ZP" evidence="4">
    <location>
        <begin position="39"/>
        <end position="267"/>
    </location>
</feature>
<dbReference type="InterPro" id="IPR042235">
    <property type="entry name" value="ZP-C_dom"/>
</dbReference>
<reference evidence="5 6" key="1">
    <citation type="submission" date="2019-04" db="EMBL/GenBank/DDBJ databases">
        <title>The sequence and de novo assembly of Takifugu bimaculatus genome using PacBio and Hi-C technologies.</title>
        <authorList>
            <person name="Xu P."/>
            <person name="Liu B."/>
            <person name="Zhou Z."/>
        </authorList>
    </citation>
    <scope>NUCLEOTIDE SEQUENCE [LARGE SCALE GENOMIC DNA]</scope>
    <source>
        <strain evidence="5">TB-2018</strain>
        <tissue evidence="5">Muscle</tissue>
    </source>
</reference>
<keyword evidence="1 3" id="KW-0732">Signal</keyword>
<evidence type="ECO:0000256" key="2">
    <source>
        <dbReference type="ARBA" id="ARBA00023157"/>
    </source>
</evidence>
<dbReference type="PANTHER" id="PTHR14002">
    <property type="entry name" value="ENDOGLIN/TGF-BETA RECEPTOR TYPE III"/>
    <property type="match status" value="1"/>
</dbReference>
<evidence type="ECO:0000313" key="5">
    <source>
        <dbReference type="EMBL" id="TNN01842.1"/>
    </source>
</evidence>